<protein>
    <submittedName>
        <fullName evidence="4">P-type conjugative transfer protein TrbG</fullName>
    </submittedName>
</protein>
<dbReference type="InterPro" id="IPR014142">
    <property type="entry name" value="TrbG_Ti"/>
</dbReference>
<organism evidence="4 5">
    <name type="scientific">Tardibacter chloracetimidivorans</name>
    <dbReference type="NCBI Taxonomy" id="1921510"/>
    <lineage>
        <taxon>Bacteria</taxon>
        <taxon>Pseudomonadati</taxon>
        <taxon>Pseudomonadota</taxon>
        <taxon>Alphaproteobacteria</taxon>
        <taxon>Sphingomonadales</taxon>
        <taxon>Sphingomonadaceae</taxon>
        <taxon>Tardibacter</taxon>
    </lineage>
</organism>
<dbReference type="InterPro" id="IPR010258">
    <property type="entry name" value="Conjugal_tfr_TrbG/VirB9/CagX"/>
</dbReference>
<dbReference type="STRING" id="1921510.BSL82_10235"/>
<dbReference type="RefSeq" id="WP_072597377.1">
    <property type="nucleotide sequence ID" value="NZ_CP018221.1"/>
</dbReference>
<name>A0A1L3ZVI7_9SPHN</name>
<evidence type="ECO:0000256" key="3">
    <source>
        <dbReference type="SAM" id="SignalP"/>
    </source>
</evidence>
<dbReference type="AlphaFoldDB" id="A0A1L3ZVI7"/>
<reference evidence="5" key="1">
    <citation type="submission" date="2016-11" db="EMBL/GenBank/DDBJ databases">
        <title>Complete Genome Sequence of alachlor-degrading Sphingomonas sp. strain JJ-A5.</title>
        <authorList>
            <person name="Lee H."/>
            <person name="Ka J.-O."/>
        </authorList>
    </citation>
    <scope>NUCLEOTIDE SEQUENCE [LARGE SCALE GENOMIC DNA]</scope>
    <source>
        <strain evidence="5">JJ-A5</strain>
    </source>
</reference>
<keyword evidence="5" id="KW-1185">Reference proteome</keyword>
<dbReference type="Proteomes" id="UP000182063">
    <property type="component" value="Chromosome"/>
</dbReference>
<dbReference type="EMBL" id="CP018221">
    <property type="protein sequence ID" value="API59651.1"/>
    <property type="molecule type" value="Genomic_DNA"/>
</dbReference>
<accession>A0A1L3ZVI7</accession>
<dbReference type="OrthoDB" id="9815808at2"/>
<dbReference type="Pfam" id="PF03524">
    <property type="entry name" value="CagX"/>
    <property type="match status" value="1"/>
</dbReference>
<evidence type="ECO:0000313" key="4">
    <source>
        <dbReference type="EMBL" id="API59651.1"/>
    </source>
</evidence>
<dbReference type="CDD" id="cd06911">
    <property type="entry name" value="VirB9_CagX_TrbG"/>
    <property type="match status" value="1"/>
</dbReference>
<dbReference type="NCBIfam" id="TIGR02775">
    <property type="entry name" value="TrbG_Ti"/>
    <property type="match status" value="1"/>
</dbReference>
<keyword evidence="2 3" id="KW-0732">Signal</keyword>
<feature type="signal peptide" evidence="3">
    <location>
        <begin position="1"/>
        <end position="20"/>
    </location>
</feature>
<evidence type="ECO:0000256" key="2">
    <source>
        <dbReference type="ARBA" id="ARBA00022729"/>
    </source>
</evidence>
<dbReference type="InterPro" id="IPR038161">
    <property type="entry name" value="VirB9/CagX/TrbG_C_sf"/>
</dbReference>
<evidence type="ECO:0000313" key="5">
    <source>
        <dbReference type="Proteomes" id="UP000182063"/>
    </source>
</evidence>
<comment type="similarity">
    <text evidence="1">Belongs to the TrbG/VirB9 family.</text>
</comment>
<dbReference type="InterPro" id="IPR033645">
    <property type="entry name" value="VirB9/CagX/TrbG_C"/>
</dbReference>
<gene>
    <name evidence="4" type="ORF">BSL82_10235</name>
</gene>
<sequence length="283" mass="30772">MIRATILSASVLALAIPAAAQTREAVSPTARVAAANRAALREPSSAGYVNAVQVYPYSEGVLYRLFTAPERVTDIALQPGETVTSVAAGDTVRWTVGDTTSGSGTSRRTHILVKPFSAGLRTNLFITTDRRAYHIQLESTPTTAMAAISWTYPQDELIALRRSQEGAIAAQPVASGLAVESLNFNYAISGDRPSWRPVRAFDDGRQTYIEFAPSIAVGEAPPLFVIGEDREVSLVNYRVAGRYYVVDRLFASAELRLGGKRQQIVRIERASDQRSRRRAGRAS</sequence>
<dbReference type="KEGG" id="sphj:BSL82_10235"/>
<evidence type="ECO:0000256" key="1">
    <source>
        <dbReference type="ARBA" id="ARBA00006135"/>
    </source>
</evidence>
<feature type="chain" id="PRO_5011956174" evidence="3">
    <location>
        <begin position="21"/>
        <end position="283"/>
    </location>
</feature>
<proteinExistence type="inferred from homology"/>
<dbReference type="Gene3D" id="2.60.40.2500">
    <property type="match status" value="1"/>
</dbReference>